<accession>A0AA38IQ34</accession>
<feature type="region of interest" description="Disordered" evidence="1">
    <location>
        <begin position="1"/>
        <end position="38"/>
    </location>
</feature>
<evidence type="ECO:0000313" key="2">
    <source>
        <dbReference type="EMBL" id="KAJ3657194.1"/>
    </source>
</evidence>
<comment type="caution">
    <text evidence="2">The sequence shown here is derived from an EMBL/GenBank/DDBJ whole genome shotgun (WGS) entry which is preliminary data.</text>
</comment>
<organism evidence="2 3">
    <name type="scientific">Zophobas morio</name>
    <dbReference type="NCBI Taxonomy" id="2755281"/>
    <lineage>
        <taxon>Eukaryota</taxon>
        <taxon>Metazoa</taxon>
        <taxon>Ecdysozoa</taxon>
        <taxon>Arthropoda</taxon>
        <taxon>Hexapoda</taxon>
        <taxon>Insecta</taxon>
        <taxon>Pterygota</taxon>
        <taxon>Neoptera</taxon>
        <taxon>Endopterygota</taxon>
        <taxon>Coleoptera</taxon>
        <taxon>Polyphaga</taxon>
        <taxon>Cucujiformia</taxon>
        <taxon>Tenebrionidae</taxon>
        <taxon>Zophobas</taxon>
    </lineage>
</organism>
<name>A0AA38IQ34_9CUCU</name>
<keyword evidence="3" id="KW-1185">Reference proteome</keyword>
<evidence type="ECO:0000256" key="1">
    <source>
        <dbReference type="SAM" id="MobiDB-lite"/>
    </source>
</evidence>
<dbReference type="Proteomes" id="UP001168821">
    <property type="component" value="Unassembled WGS sequence"/>
</dbReference>
<protein>
    <submittedName>
        <fullName evidence="2">Uncharacterized protein</fullName>
    </submittedName>
</protein>
<dbReference type="AlphaFoldDB" id="A0AA38IQ34"/>
<evidence type="ECO:0000313" key="3">
    <source>
        <dbReference type="Proteomes" id="UP001168821"/>
    </source>
</evidence>
<dbReference type="EMBL" id="JALNTZ010000004">
    <property type="protein sequence ID" value="KAJ3657194.1"/>
    <property type="molecule type" value="Genomic_DNA"/>
</dbReference>
<proteinExistence type="predicted"/>
<gene>
    <name evidence="2" type="ORF">Zmor_016213</name>
</gene>
<reference evidence="2" key="1">
    <citation type="journal article" date="2023" name="G3 (Bethesda)">
        <title>Whole genome assemblies of Zophobas morio and Tenebrio molitor.</title>
        <authorList>
            <person name="Kaur S."/>
            <person name="Stinson S.A."/>
            <person name="diCenzo G.C."/>
        </authorList>
    </citation>
    <scope>NUCLEOTIDE SEQUENCE</scope>
    <source>
        <strain evidence="2">QUZm001</strain>
    </source>
</reference>
<sequence length="102" mass="11013">MATQHQATGRRFLATGSSGGAPRRRRGSQTDRMLVGAVSKAETRRDGAVLTRIAAKRAKEQREGYIGRGKVCGSSTTSSYGGFWGSSKKSLQQDFLAKIYLS</sequence>